<proteinExistence type="inferred from homology"/>
<dbReference type="PANTHER" id="PTHR43335:SF4">
    <property type="entry name" value="ABC TRANSPORTER, ATP-BINDING PROTEIN"/>
    <property type="match status" value="1"/>
</dbReference>
<evidence type="ECO:0000256" key="3">
    <source>
        <dbReference type="ARBA" id="ARBA00022741"/>
    </source>
</evidence>
<dbReference type="EMBL" id="JAVDUJ010000001">
    <property type="protein sequence ID" value="MDR6939389.1"/>
    <property type="molecule type" value="Genomic_DNA"/>
</dbReference>
<dbReference type="InterPro" id="IPR027417">
    <property type="entry name" value="P-loop_NTPase"/>
</dbReference>
<dbReference type="Proteomes" id="UP001266099">
    <property type="component" value="Unassembled WGS sequence"/>
</dbReference>
<gene>
    <name evidence="6" type="ORF">J2S36_000932</name>
</gene>
<dbReference type="InterPro" id="IPR017871">
    <property type="entry name" value="ABC_transporter-like_CS"/>
</dbReference>
<dbReference type="InterPro" id="IPR003593">
    <property type="entry name" value="AAA+_ATPase"/>
</dbReference>
<keyword evidence="2" id="KW-0813">Transport</keyword>
<keyword evidence="4 6" id="KW-0067">ATP-binding</keyword>
<evidence type="ECO:0000313" key="6">
    <source>
        <dbReference type="EMBL" id="MDR6939389.1"/>
    </source>
</evidence>
<dbReference type="InterPro" id="IPR003439">
    <property type="entry name" value="ABC_transporter-like_ATP-bd"/>
</dbReference>
<keyword evidence="7" id="KW-1185">Reference proteome</keyword>
<dbReference type="SUPFAM" id="SSF52540">
    <property type="entry name" value="P-loop containing nucleoside triphosphate hydrolases"/>
    <property type="match status" value="1"/>
</dbReference>
<feature type="domain" description="ABC transporter" evidence="5">
    <location>
        <begin position="2"/>
        <end position="229"/>
    </location>
</feature>
<evidence type="ECO:0000256" key="4">
    <source>
        <dbReference type="ARBA" id="ARBA00022840"/>
    </source>
</evidence>
<dbReference type="PANTHER" id="PTHR43335">
    <property type="entry name" value="ABC TRANSPORTER, ATP-BINDING PROTEIN"/>
    <property type="match status" value="1"/>
</dbReference>
<dbReference type="RefSeq" id="WP_309956038.1">
    <property type="nucleotide sequence ID" value="NZ_JAVDUJ010000001.1"/>
</dbReference>
<comment type="caution">
    <text evidence="6">The sequence shown here is derived from an EMBL/GenBank/DDBJ whole genome shotgun (WGS) entry which is preliminary data.</text>
</comment>
<dbReference type="GO" id="GO:0005524">
    <property type="term" value="F:ATP binding"/>
    <property type="evidence" value="ECO:0007669"/>
    <property type="project" value="UniProtKB-KW"/>
</dbReference>
<dbReference type="PROSITE" id="PS50893">
    <property type="entry name" value="ABC_TRANSPORTER_2"/>
    <property type="match status" value="1"/>
</dbReference>
<reference evidence="6 7" key="1">
    <citation type="submission" date="2023-07" db="EMBL/GenBank/DDBJ databases">
        <title>Sequencing the genomes of 1000 actinobacteria strains.</title>
        <authorList>
            <person name="Klenk H.-P."/>
        </authorList>
    </citation>
    <scope>NUCLEOTIDE SEQUENCE [LARGE SCALE GENOMIC DNA]</scope>
    <source>
        <strain evidence="6 7">DSM 15539</strain>
    </source>
</reference>
<name>A0ABU1T205_9ACTO</name>
<dbReference type="Gene3D" id="3.40.50.300">
    <property type="entry name" value="P-loop containing nucleotide triphosphate hydrolases"/>
    <property type="match status" value="1"/>
</dbReference>
<dbReference type="Pfam" id="PF00005">
    <property type="entry name" value="ABC_tran"/>
    <property type="match status" value="1"/>
</dbReference>
<comment type="similarity">
    <text evidence="1">Belongs to the ABC transporter superfamily.</text>
</comment>
<evidence type="ECO:0000259" key="5">
    <source>
        <dbReference type="PROSITE" id="PS50893"/>
    </source>
</evidence>
<accession>A0ABU1T205</accession>
<evidence type="ECO:0000256" key="2">
    <source>
        <dbReference type="ARBA" id="ARBA00022448"/>
    </source>
</evidence>
<dbReference type="PROSITE" id="PS00211">
    <property type="entry name" value="ABC_TRANSPORTER_1"/>
    <property type="match status" value="1"/>
</dbReference>
<protein>
    <submittedName>
        <fullName evidence="6">ABC-2 type transport system ATP-binding protein</fullName>
    </submittedName>
</protein>
<evidence type="ECO:0000313" key="7">
    <source>
        <dbReference type="Proteomes" id="UP001266099"/>
    </source>
</evidence>
<evidence type="ECO:0000256" key="1">
    <source>
        <dbReference type="ARBA" id="ARBA00005417"/>
    </source>
</evidence>
<dbReference type="SMART" id="SM00382">
    <property type="entry name" value="AAA"/>
    <property type="match status" value="1"/>
</dbReference>
<sequence length="302" mass="32123">MIAVKSVSKAYGSTQALSDVNFAVPHGSITALLGPNGAGKSTLMRIICGLENPDSGTVSIAGEALNKLKRPVQQIGAMLDPTWLDPRLSCAQFLRIQSSLLGIADSQASVARMLDKVGLPGVARKQVGDLSLGMKQRLALAAALLGDPQLLILDEPVNGLDPQGVKWIRSLLMNFRESGGTVLISSHLISEVQLIATHIAVISAGSLRYCGPVEALEQDRAAAQFSATSQSANEQLLGALQSLRRDLHFSIDDKSVTVQGFSSQEVFTIAAKRGIVLTSLTPVFRSLEESYFSLVEEGKESL</sequence>
<keyword evidence="3" id="KW-0547">Nucleotide-binding</keyword>
<organism evidence="6 7">
    <name type="scientific">Arcanobacterium hippocoleae</name>
    <dbReference type="NCBI Taxonomy" id="149017"/>
    <lineage>
        <taxon>Bacteria</taxon>
        <taxon>Bacillati</taxon>
        <taxon>Actinomycetota</taxon>
        <taxon>Actinomycetes</taxon>
        <taxon>Actinomycetales</taxon>
        <taxon>Actinomycetaceae</taxon>
        <taxon>Arcanobacterium</taxon>
    </lineage>
</organism>